<proteinExistence type="inferred from homology"/>
<dbReference type="GO" id="GO:0009246">
    <property type="term" value="P:enterobacterial common antigen biosynthetic process"/>
    <property type="evidence" value="ECO:0007669"/>
    <property type="project" value="TreeGrafter"/>
</dbReference>
<keyword evidence="9" id="KW-0808">Transferase</keyword>
<dbReference type="Pfam" id="PF01757">
    <property type="entry name" value="Acyl_transf_3"/>
    <property type="match status" value="1"/>
</dbReference>
<dbReference type="PANTHER" id="PTHR40074:SF2">
    <property type="entry name" value="O-ACETYLTRANSFERASE WECH"/>
    <property type="match status" value="1"/>
</dbReference>
<feature type="transmembrane region" description="Helical" evidence="7">
    <location>
        <begin position="205"/>
        <end position="223"/>
    </location>
</feature>
<evidence type="ECO:0000313" key="9">
    <source>
        <dbReference type="EMBL" id="RCW73037.1"/>
    </source>
</evidence>
<keyword evidence="10" id="KW-1185">Reference proteome</keyword>
<feature type="transmembrane region" description="Helical" evidence="7">
    <location>
        <begin position="129"/>
        <end position="150"/>
    </location>
</feature>
<dbReference type="Proteomes" id="UP000252585">
    <property type="component" value="Unassembled WGS sequence"/>
</dbReference>
<keyword evidence="9" id="KW-0012">Acyltransferase</keyword>
<feature type="transmembrane region" description="Helical" evidence="7">
    <location>
        <begin position="303"/>
        <end position="326"/>
    </location>
</feature>
<evidence type="ECO:0000256" key="2">
    <source>
        <dbReference type="ARBA" id="ARBA00007400"/>
    </source>
</evidence>
<sequence>MDIKKGHLLYEINILKALAFIAVVTQSAIVFALKASPVAMELSIMSYLYTFFKFSAPAFIFITGFLLFHHHYHRVSYRSFLTKKIADTYIPFIFWTLIYSALFIQLPSFSVNWLELIGSQLIIGSAANHLWYVVMVFQFSLLFPILVWSYKKIQAKMVASNNFRWMTIILIPASYLAILVGFNQFVFDGSYLTENFFLKYLDRSFLLYFIYFLLGGTAALYLSQWTAFIKKSMKILVPALLLVTIAVGCYIYFVQFPSGISLNEVTPLSPVMFILVLLQILVLYGVSLAITKKQGYLFRLLNFIGKYTFGSYLVHLIFLEWIAMIIEPGFINSALLASAIYLVLTVLFSVIFTFSIGSLPYCVMIIGPFEKVKLRNTMVAQMFTLVTAKIHK</sequence>
<evidence type="ECO:0000256" key="7">
    <source>
        <dbReference type="SAM" id="Phobius"/>
    </source>
</evidence>
<dbReference type="RefSeq" id="WP_170132915.1">
    <property type="nucleotide sequence ID" value="NZ_QPJJ01000004.1"/>
</dbReference>
<comment type="caution">
    <text evidence="9">The sequence shown here is derived from an EMBL/GenBank/DDBJ whole genome shotgun (WGS) entry which is preliminary data.</text>
</comment>
<evidence type="ECO:0000256" key="3">
    <source>
        <dbReference type="ARBA" id="ARBA00022475"/>
    </source>
</evidence>
<protein>
    <submittedName>
        <fullName evidence="9">Surface polysaccharide O-acyltransferase-like enzyme</fullName>
    </submittedName>
</protein>
<dbReference type="AlphaFoldDB" id="A0A368Y2I8"/>
<accession>A0A368Y2I8</accession>
<dbReference type="EMBL" id="QPJJ01000004">
    <property type="protein sequence ID" value="RCW73037.1"/>
    <property type="molecule type" value="Genomic_DNA"/>
</dbReference>
<keyword evidence="4 7" id="KW-0812">Transmembrane</keyword>
<gene>
    <name evidence="9" type="ORF">DFR57_10431</name>
</gene>
<evidence type="ECO:0000256" key="5">
    <source>
        <dbReference type="ARBA" id="ARBA00022989"/>
    </source>
</evidence>
<feature type="transmembrane region" description="Helical" evidence="7">
    <location>
        <begin position="235"/>
        <end position="253"/>
    </location>
</feature>
<reference evidence="9 10" key="1">
    <citation type="submission" date="2018-07" db="EMBL/GenBank/DDBJ databases">
        <title>Genomic Encyclopedia of Type Strains, Phase IV (KMG-IV): sequencing the most valuable type-strain genomes for metagenomic binning, comparative biology and taxonomic classification.</title>
        <authorList>
            <person name="Goeker M."/>
        </authorList>
    </citation>
    <scope>NUCLEOTIDE SEQUENCE [LARGE SCALE GENOMIC DNA]</scope>
    <source>
        <strain evidence="9 10">DSM 27696</strain>
    </source>
</reference>
<feature type="transmembrane region" description="Helical" evidence="7">
    <location>
        <begin position="338"/>
        <end position="366"/>
    </location>
</feature>
<organism evidence="9 10">
    <name type="scientific">Saliterribacillus persicus</name>
    <dbReference type="NCBI Taxonomy" id="930114"/>
    <lineage>
        <taxon>Bacteria</taxon>
        <taxon>Bacillati</taxon>
        <taxon>Bacillota</taxon>
        <taxon>Bacilli</taxon>
        <taxon>Bacillales</taxon>
        <taxon>Bacillaceae</taxon>
        <taxon>Saliterribacillus</taxon>
    </lineage>
</organism>
<dbReference type="InterPro" id="IPR002656">
    <property type="entry name" value="Acyl_transf_3_dom"/>
</dbReference>
<name>A0A368Y2I8_9BACI</name>
<feature type="domain" description="Acyltransferase 3" evidence="8">
    <location>
        <begin position="10"/>
        <end position="353"/>
    </location>
</feature>
<comment type="subcellular location">
    <subcellularLocation>
        <location evidence="1">Cell membrane</location>
        <topology evidence="1">Multi-pass membrane protein</topology>
    </subcellularLocation>
</comment>
<dbReference type="PANTHER" id="PTHR40074">
    <property type="entry name" value="O-ACETYLTRANSFERASE WECH"/>
    <property type="match status" value="1"/>
</dbReference>
<evidence type="ECO:0000256" key="6">
    <source>
        <dbReference type="ARBA" id="ARBA00023136"/>
    </source>
</evidence>
<evidence type="ECO:0000313" key="10">
    <source>
        <dbReference type="Proteomes" id="UP000252585"/>
    </source>
</evidence>
<evidence type="ECO:0000256" key="1">
    <source>
        <dbReference type="ARBA" id="ARBA00004651"/>
    </source>
</evidence>
<evidence type="ECO:0000256" key="4">
    <source>
        <dbReference type="ARBA" id="ARBA00022692"/>
    </source>
</evidence>
<dbReference type="GO" id="GO:0016413">
    <property type="term" value="F:O-acetyltransferase activity"/>
    <property type="evidence" value="ECO:0007669"/>
    <property type="project" value="TreeGrafter"/>
</dbReference>
<keyword evidence="6 7" id="KW-0472">Membrane</keyword>
<feature type="transmembrane region" description="Helical" evidence="7">
    <location>
        <begin position="12"/>
        <end position="35"/>
    </location>
</feature>
<dbReference type="GO" id="GO:0005886">
    <property type="term" value="C:plasma membrane"/>
    <property type="evidence" value="ECO:0007669"/>
    <property type="project" value="UniProtKB-SubCell"/>
</dbReference>
<keyword evidence="5 7" id="KW-1133">Transmembrane helix</keyword>
<evidence type="ECO:0000259" key="8">
    <source>
        <dbReference type="Pfam" id="PF01757"/>
    </source>
</evidence>
<feature type="transmembrane region" description="Helical" evidence="7">
    <location>
        <begin position="162"/>
        <end position="185"/>
    </location>
</feature>
<keyword evidence="3" id="KW-1003">Cell membrane</keyword>
<feature type="transmembrane region" description="Helical" evidence="7">
    <location>
        <begin position="273"/>
        <end position="291"/>
    </location>
</feature>
<comment type="similarity">
    <text evidence="2">Belongs to the acyltransferase 3 family.</text>
</comment>
<feature type="transmembrane region" description="Helical" evidence="7">
    <location>
        <begin position="89"/>
        <end position="109"/>
    </location>
</feature>
<feature type="transmembrane region" description="Helical" evidence="7">
    <location>
        <begin position="47"/>
        <end position="68"/>
    </location>
</feature>